<accession>A0A2U7U9Q8</accession>
<name>A0A2U7U9Q8_9VIRU</name>
<dbReference type="PANTHER" id="PTHR12874:SF9">
    <property type="entry name" value="F-BOX ONLY PROTEIN 48"/>
    <property type="match status" value="1"/>
</dbReference>
<dbReference type="InterPro" id="IPR001810">
    <property type="entry name" value="F-box_dom"/>
</dbReference>
<organism evidence="2">
    <name type="scientific">Pandoravirus quercus</name>
    <dbReference type="NCBI Taxonomy" id="2107709"/>
    <lineage>
        <taxon>Viruses</taxon>
        <taxon>Pandoravirus</taxon>
    </lineage>
</organism>
<dbReference type="InterPro" id="IPR036047">
    <property type="entry name" value="F-box-like_dom_sf"/>
</dbReference>
<dbReference type="Proteomes" id="UP000248852">
    <property type="component" value="Segment"/>
</dbReference>
<proteinExistence type="predicted"/>
<dbReference type="RefSeq" id="YP_009483438.1">
    <property type="nucleotide sequence ID" value="NC_037667.1"/>
</dbReference>
<feature type="domain" description="F-box" evidence="1">
    <location>
        <begin position="2"/>
        <end position="48"/>
    </location>
</feature>
<dbReference type="Gene3D" id="1.20.1280.50">
    <property type="match status" value="1"/>
</dbReference>
<dbReference type="GO" id="GO:0019005">
    <property type="term" value="C:SCF ubiquitin ligase complex"/>
    <property type="evidence" value="ECO:0007669"/>
    <property type="project" value="TreeGrafter"/>
</dbReference>
<evidence type="ECO:0000313" key="2">
    <source>
        <dbReference type="EMBL" id="AVK75169.1"/>
    </source>
</evidence>
<dbReference type="PANTHER" id="PTHR12874">
    <property type="entry name" value="F-BOX ONLY PROTEIN 48-RELATED"/>
    <property type="match status" value="1"/>
</dbReference>
<protein>
    <submittedName>
        <fullName evidence="2">F-box domain containing protein</fullName>
    </submittedName>
</protein>
<dbReference type="GeneID" id="36844310"/>
<reference evidence="2" key="1">
    <citation type="journal article" date="2018" name="Nat. Commun.">
        <title>Diversity and evolution of the emerging Pandoraviridae family.</title>
        <authorList>
            <person name="Legendre M."/>
            <person name="Fabre E."/>
            <person name="Poirot O."/>
            <person name="Jeudy S."/>
            <person name="Lartigue A."/>
            <person name="Alempic J.M."/>
            <person name="Beucher L."/>
            <person name="Philippe N."/>
            <person name="Bertaux L."/>
            <person name="Christo-Foroux E."/>
            <person name="Labadie K."/>
            <person name="Coute Y."/>
            <person name="Abergel C."/>
            <person name="Claverie J.M."/>
        </authorList>
    </citation>
    <scope>NUCLEOTIDE SEQUENCE [LARGE SCALE GENOMIC DNA]</scope>
    <source>
        <strain evidence="2">Quercus</strain>
    </source>
</reference>
<sequence>MAATGDRLPDEILYHMASFMGARQLLAVGGVCRGFRRIAHDQRLWRGLFMRHFAPMYAKNTVDTSQHARYHETETWPPEARFLYERTGAATLLPPPCESTVGLPAPLARAFAVGKDWLWLYVAHARKVHGRSSGPGFTRRGGGGIYRRLSQHQAWVCGIREKILVGDWVNGKRSGYGVAVYLGESGTVTAWAERFKASAKPWSVCRTFSCVHYRTSRFAFVEQHYNGKRTWRARGSYAVDGVADWAGATDVLISAGLNGTYVVKPLKAENEHGIVSTVFANGDIQRLRYVDGSLTGEGEFVCSPRCPDAGFAKRVLQCAWRRAHNYTTLGRGFVVPADSTSEDARLFWQYVERGFAEWHKCNIDRCLEERDNLLLLRPGQ</sequence>
<dbReference type="GO" id="GO:0031146">
    <property type="term" value="P:SCF-dependent proteasomal ubiquitin-dependent protein catabolic process"/>
    <property type="evidence" value="ECO:0007669"/>
    <property type="project" value="TreeGrafter"/>
</dbReference>
<dbReference type="EMBL" id="MG011689">
    <property type="protein sequence ID" value="AVK75169.1"/>
    <property type="molecule type" value="Genomic_DNA"/>
</dbReference>
<dbReference type="SMART" id="SM00256">
    <property type="entry name" value="FBOX"/>
    <property type="match status" value="1"/>
</dbReference>
<dbReference type="KEGG" id="vg:36844310"/>
<dbReference type="Pfam" id="PF12937">
    <property type="entry name" value="F-box-like"/>
    <property type="match status" value="1"/>
</dbReference>
<evidence type="ECO:0000259" key="1">
    <source>
        <dbReference type="PROSITE" id="PS50181"/>
    </source>
</evidence>
<dbReference type="PROSITE" id="PS50181">
    <property type="entry name" value="FBOX"/>
    <property type="match status" value="1"/>
</dbReference>
<dbReference type="SUPFAM" id="SSF81383">
    <property type="entry name" value="F-box domain"/>
    <property type="match status" value="1"/>
</dbReference>
<gene>
    <name evidence="2" type="ORF">pqer_cds_747</name>
</gene>
<dbReference type="SUPFAM" id="SSF82185">
    <property type="entry name" value="Histone H3 K4-specific methyltransferase SET7/9 N-terminal domain"/>
    <property type="match status" value="1"/>
</dbReference>